<organism evidence="3">
    <name type="scientific">Micromonospora sp. GMKU326</name>
    <dbReference type="NCBI Taxonomy" id="718015"/>
    <lineage>
        <taxon>Bacteria</taxon>
        <taxon>Bacillati</taxon>
        <taxon>Actinomycetota</taxon>
        <taxon>Actinomycetes</taxon>
        <taxon>Micromonosporales</taxon>
        <taxon>Micromonosporaceae</taxon>
        <taxon>Micromonospora</taxon>
    </lineage>
</organism>
<sequence>MSRPVAPYSEELATRLAAARVWAAHRAPYLANAVFSLVMEPLTPSAAERTGELVADPEFAAFPTDTRWVMHVDPGTALATPVEQIGWWILHQIGHLVRGHAQRSPVRPTSGPDAPLHAVGYAGARDEDAHRWNQAADAEINDDLEAEGLDGPADVVSPAALGLPSNRLAEEYLPMLDELTELLHGTGRELSAGLDCGSGADGIDRRWDSTGAGGLGELERELLERSVAVGIQERVSARSEVPMGWQRWAEERLRPRVDWRARIGSLVRKTANRSSGRVDYSYRRPSRRTAGHPDVITPQLVRPVPDTVLVLDTSGSVRRPELEQLVAEVAEILAKVGRRRLRVICCDLQAHPAQEIRRIEELRIVGGGGTDMRAGLAAAAQLRPRPDLVVVLTDGHTPWPDRRPPFESLVCLVGPDGVAPEWASSVHLPEMGATS</sequence>
<dbReference type="PANTHER" id="PTHR38730:SF1">
    <property type="entry name" value="SLL7028 PROTEIN"/>
    <property type="match status" value="1"/>
</dbReference>
<proteinExistence type="predicted"/>
<dbReference type="Gene3D" id="3.40.50.410">
    <property type="entry name" value="von Willebrand factor, type A domain"/>
    <property type="match status" value="1"/>
</dbReference>
<dbReference type="SUPFAM" id="SSF53300">
    <property type="entry name" value="vWA-like"/>
    <property type="match status" value="1"/>
</dbReference>
<dbReference type="InterPro" id="IPR036465">
    <property type="entry name" value="vWFA_dom_sf"/>
</dbReference>
<dbReference type="EMBL" id="LC021382">
    <property type="protein sequence ID" value="BAQ25493.1"/>
    <property type="molecule type" value="Genomic_DNA"/>
</dbReference>
<dbReference type="PANTHER" id="PTHR38730">
    <property type="entry name" value="SLL7028 PROTEIN"/>
    <property type="match status" value="1"/>
</dbReference>
<evidence type="ECO:0000313" key="3">
    <source>
        <dbReference type="EMBL" id="BAQ25493.1"/>
    </source>
</evidence>
<dbReference type="InterPro" id="IPR025154">
    <property type="entry name" value="Put_metallopeptidase_dom"/>
</dbReference>
<reference evidence="3" key="1">
    <citation type="submission" date="2015-01" db="EMBL/GenBank/DDBJ databases">
        <title>Characterization of the biosynthetic gene cluster for maklamicin, a spirotetronate-class antibiotic of the endophytic Micromonospora sp. GMKU326.</title>
        <authorList>
            <person name="Kitani S."/>
            <person name="Ratama D."/>
            <person name="Hashimoto J."/>
            <person name="Thamchaipenet A."/>
            <person name="Igarashi Y."/>
            <person name="Shin-ya K."/>
            <person name="Ikeda H."/>
            <person name="Nihira T."/>
        </authorList>
    </citation>
    <scope>NUCLEOTIDE SEQUENCE</scope>
    <source>
        <strain evidence="3">GMKU326</strain>
    </source>
</reference>
<accession>A0A0B6VPY1</accession>
<dbReference type="InterPro" id="IPR018698">
    <property type="entry name" value="VWA-like_dom"/>
</dbReference>
<protein>
    <recommendedName>
        <fullName evidence="4">VWA-like domain-containing protein</fullName>
    </recommendedName>
</protein>
<dbReference type="CDD" id="cd00198">
    <property type="entry name" value="vWFA"/>
    <property type="match status" value="1"/>
</dbReference>
<evidence type="ECO:0000259" key="1">
    <source>
        <dbReference type="Pfam" id="PF09967"/>
    </source>
</evidence>
<dbReference type="Pfam" id="PF09967">
    <property type="entry name" value="DUF2201"/>
    <property type="match status" value="1"/>
</dbReference>
<feature type="domain" description="Putative metallopeptidase" evidence="2">
    <location>
        <begin position="54"/>
        <end position="299"/>
    </location>
</feature>
<evidence type="ECO:0008006" key="4">
    <source>
        <dbReference type="Google" id="ProtNLM"/>
    </source>
</evidence>
<dbReference type="Pfam" id="PF13203">
    <property type="entry name" value="DUF2201_N"/>
    <property type="match status" value="1"/>
</dbReference>
<name>A0A0B6VPY1_9ACTN</name>
<feature type="domain" description="VWA-like" evidence="1">
    <location>
        <begin position="308"/>
        <end position="427"/>
    </location>
</feature>
<evidence type="ECO:0000259" key="2">
    <source>
        <dbReference type="Pfam" id="PF13203"/>
    </source>
</evidence>
<dbReference type="AlphaFoldDB" id="A0A0B6VPY1"/>